<dbReference type="EMBL" id="FPBZ01000006">
    <property type="protein sequence ID" value="SFU52766.1"/>
    <property type="molecule type" value="Genomic_DNA"/>
</dbReference>
<keyword evidence="2" id="KW-1277">Toxin-antitoxin system</keyword>
<evidence type="ECO:0000313" key="4">
    <source>
        <dbReference type="Proteomes" id="UP000182649"/>
    </source>
</evidence>
<comment type="similarity">
    <text evidence="1">Belongs to the ParD antitoxin family.</text>
</comment>
<dbReference type="Proteomes" id="UP000182649">
    <property type="component" value="Unassembled WGS sequence"/>
</dbReference>
<evidence type="ECO:0000256" key="2">
    <source>
        <dbReference type="ARBA" id="ARBA00022649"/>
    </source>
</evidence>
<dbReference type="InterPro" id="IPR010985">
    <property type="entry name" value="Ribbon_hlx_hlx"/>
</dbReference>
<dbReference type="AlphaFoldDB" id="A0A1I7GWY4"/>
<evidence type="ECO:0000256" key="1">
    <source>
        <dbReference type="ARBA" id="ARBA00008580"/>
    </source>
</evidence>
<evidence type="ECO:0000313" key="3">
    <source>
        <dbReference type="EMBL" id="SFU52766.1"/>
    </source>
</evidence>
<dbReference type="InterPro" id="IPR038296">
    <property type="entry name" value="ParD_sf"/>
</dbReference>
<dbReference type="PANTHER" id="PTHR36582">
    <property type="entry name" value="ANTITOXIN PARD"/>
    <property type="match status" value="1"/>
</dbReference>
<organism evidence="3 4">
    <name type="scientific">Nitrosospira multiformis</name>
    <dbReference type="NCBI Taxonomy" id="1231"/>
    <lineage>
        <taxon>Bacteria</taxon>
        <taxon>Pseudomonadati</taxon>
        <taxon>Pseudomonadota</taxon>
        <taxon>Betaproteobacteria</taxon>
        <taxon>Nitrosomonadales</taxon>
        <taxon>Nitrosomonadaceae</taxon>
        <taxon>Nitrosospira</taxon>
    </lineage>
</organism>
<protein>
    <submittedName>
        <fullName evidence="3">Antitoxin ParD1/3/4</fullName>
    </submittedName>
</protein>
<accession>A0A1I7GWY4</accession>
<reference evidence="3 4" key="1">
    <citation type="submission" date="2016-10" db="EMBL/GenBank/DDBJ databases">
        <authorList>
            <person name="de Groot N.N."/>
        </authorList>
    </citation>
    <scope>NUCLEOTIDE SEQUENCE [LARGE SCALE GENOMIC DNA]</scope>
    <source>
        <strain evidence="3 4">Nl14</strain>
    </source>
</reference>
<dbReference type="CDD" id="cd22231">
    <property type="entry name" value="RHH_NikR_HicB-like"/>
    <property type="match status" value="1"/>
</dbReference>
<dbReference type="PANTHER" id="PTHR36582:SF2">
    <property type="entry name" value="ANTITOXIN PARD"/>
    <property type="match status" value="1"/>
</dbReference>
<dbReference type="GO" id="GO:0006355">
    <property type="term" value="P:regulation of DNA-templated transcription"/>
    <property type="evidence" value="ECO:0007669"/>
    <property type="project" value="InterPro"/>
</dbReference>
<dbReference type="RefSeq" id="WP_074974442.1">
    <property type="nucleotide sequence ID" value="NZ_FPBZ01000006.1"/>
</dbReference>
<name>A0A1I7GWY4_9PROT</name>
<dbReference type="SUPFAM" id="SSF47598">
    <property type="entry name" value="Ribbon-helix-helix"/>
    <property type="match status" value="1"/>
</dbReference>
<gene>
    <name evidence="3" type="ORF">SAMN05216417_10635</name>
</gene>
<sequence>MPTMNISLPEGLKQYVEKRVEEGSYASASEYIRKLIREDEYESRAIVNPDHYHLLTPEQRQKAEDKLEALLLEGMEGEATEMTEQDWIDLRKRARARVEERRKKEAGEAS</sequence>
<dbReference type="OrthoDB" id="9815501at2"/>
<dbReference type="InterPro" id="IPR022789">
    <property type="entry name" value="ParD"/>
</dbReference>
<proteinExistence type="inferred from homology"/>
<dbReference type="Gene3D" id="6.10.10.120">
    <property type="entry name" value="Antitoxin ParD1-like"/>
    <property type="match status" value="1"/>
</dbReference>